<organism evidence="3">
    <name type="scientific">Desertifilum tharense IPPAS B-1220</name>
    <dbReference type="NCBI Taxonomy" id="1781255"/>
    <lineage>
        <taxon>Bacteria</taxon>
        <taxon>Bacillati</taxon>
        <taxon>Cyanobacteriota</taxon>
        <taxon>Cyanophyceae</taxon>
        <taxon>Desertifilales</taxon>
        <taxon>Desertifilaceae</taxon>
        <taxon>Desertifilum</taxon>
    </lineage>
</organism>
<keyword evidence="1" id="KW-0732">Signal</keyword>
<gene>
    <name evidence="3" type="ORF">BH720_07570</name>
</gene>
<dbReference type="InterPro" id="IPR006860">
    <property type="entry name" value="FecR"/>
</dbReference>
<dbReference type="RefSeq" id="WP_069966575.1">
    <property type="nucleotide sequence ID" value="NZ_CM124774.1"/>
</dbReference>
<evidence type="ECO:0000259" key="2">
    <source>
        <dbReference type="Pfam" id="PF04773"/>
    </source>
</evidence>
<dbReference type="Pfam" id="PF04773">
    <property type="entry name" value="FecR"/>
    <property type="match status" value="1"/>
</dbReference>
<protein>
    <recommendedName>
        <fullName evidence="2">FecR protein domain-containing protein</fullName>
    </recommendedName>
</protein>
<dbReference type="PANTHER" id="PTHR38731:SF1">
    <property type="entry name" value="FECR PROTEIN DOMAIN-CONTAINING PROTEIN"/>
    <property type="match status" value="1"/>
</dbReference>
<reference evidence="3" key="1">
    <citation type="submission" date="2016-09" db="EMBL/GenBank/DDBJ databases">
        <title>Draft genome of thermotolerant cyanobacterium Desertifilum sp. strain IPPAS B-1220.</title>
        <authorList>
            <person name="Sinetova M.A."/>
            <person name="Bolakhan K."/>
            <person name="Zayadan B.K."/>
            <person name="Mironov K.S."/>
            <person name="Ustinova V."/>
            <person name="Kupriyanova E.V."/>
            <person name="Sidorov R.A."/>
            <person name="Skrypnik A.N."/>
            <person name="Gogoleva N.E."/>
            <person name="Gogolev Y.V."/>
            <person name="Los D.A."/>
        </authorList>
    </citation>
    <scope>NUCLEOTIDE SEQUENCE [LARGE SCALE GENOMIC DNA]</scope>
    <source>
        <strain evidence="3">IPPAS B-1220</strain>
    </source>
</reference>
<accession>A0A1E5QM62</accession>
<dbReference type="OrthoDB" id="530299at2"/>
<feature type="chain" id="PRO_5009184370" description="FecR protein domain-containing protein" evidence="1">
    <location>
        <begin position="25"/>
        <end position="262"/>
    </location>
</feature>
<dbReference type="EMBL" id="MJGC01000044">
    <property type="protein sequence ID" value="OEJ75782.1"/>
    <property type="molecule type" value="Genomic_DNA"/>
</dbReference>
<evidence type="ECO:0000256" key="1">
    <source>
        <dbReference type="SAM" id="SignalP"/>
    </source>
</evidence>
<name>A0A1E5QM62_9CYAN</name>
<comment type="caution">
    <text evidence="3">The sequence shown here is derived from an EMBL/GenBank/DDBJ whole genome shotgun (WGS) entry which is preliminary data.</text>
</comment>
<dbReference type="AlphaFoldDB" id="A0A1E5QM62"/>
<proteinExistence type="predicted"/>
<evidence type="ECO:0000313" key="3">
    <source>
        <dbReference type="EMBL" id="OEJ75782.1"/>
    </source>
</evidence>
<dbReference type="PANTHER" id="PTHR38731">
    <property type="entry name" value="LIPL45-RELATED LIPOPROTEIN-RELATED"/>
    <property type="match status" value="1"/>
</dbReference>
<sequence>MLRKFALLFCLVLFAVLLAPPATAQTPLTRAVVQTVRNQVQLIPRQQTPRPARISEEMRSEDAISTGLASLAELRFNDGSLARVGESAVFRFVPNTRNFRLSNGNLLLLVPPGRGTTQINTPNAAAGIRGSALFVRYVPNSDTTIVAALTNSGIEVANRTRSQRQGIQAGQLALLVRDRLEAVYNFDLNQFYETNELAQDLSLNSRDPQITDDSAIREAIPAGIAAVRAEILAALSQPQPAQTPWIQLADLEQFSGVRSPSS</sequence>
<feature type="domain" description="FecR protein" evidence="2">
    <location>
        <begin position="62"/>
        <end position="147"/>
    </location>
</feature>
<feature type="signal peptide" evidence="1">
    <location>
        <begin position="1"/>
        <end position="24"/>
    </location>
</feature>